<protein>
    <submittedName>
        <fullName evidence="4">Quinone oxidoreductase</fullName>
    </submittedName>
</protein>
<dbReference type="PANTHER" id="PTHR48106">
    <property type="entry name" value="QUINONE OXIDOREDUCTASE PIG3-RELATED"/>
    <property type="match status" value="1"/>
</dbReference>
<dbReference type="STRING" id="226910.UCMB321_3046"/>
<dbReference type="RefSeq" id="WP_040068230.1">
    <property type="nucleotide sequence ID" value="NZ_JXDG01000040.1"/>
</dbReference>
<reference evidence="4 5" key="1">
    <citation type="submission" date="2015-01" db="EMBL/GenBank/DDBJ databases">
        <title>Complete genome of Pseudomonas batumici UCM B-321 producer of the batumin antibiotic with strong antistaphilococcal and potential anticancer activity.</title>
        <authorList>
            <person name="Klochko V.V."/>
            <person name="Zelena L.B."/>
            <person name="Elena K.A."/>
            <person name="Reva O.N."/>
        </authorList>
    </citation>
    <scope>NUCLEOTIDE SEQUENCE [LARGE SCALE GENOMIC DNA]</scope>
    <source>
        <strain evidence="4 5">UCM B-321</strain>
    </source>
</reference>
<evidence type="ECO:0000259" key="3">
    <source>
        <dbReference type="SMART" id="SM00829"/>
    </source>
</evidence>
<comment type="caution">
    <text evidence="4">The sequence shown here is derived from an EMBL/GenBank/DDBJ whole genome shotgun (WGS) entry which is preliminary data.</text>
</comment>
<dbReference type="PANTHER" id="PTHR48106:SF13">
    <property type="entry name" value="QUINONE OXIDOREDUCTASE-RELATED"/>
    <property type="match status" value="1"/>
</dbReference>
<dbReference type="InterPro" id="IPR013149">
    <property type="entry name" value="ADH-like_C"/>
</dbReference>
<evidence type="ECO:0000313" key="5">
    <source>
        <dbReference type="Proteomes" id="UP000031535"/>
    </source>
</evidence>
<evidence type="ECO:0000256" key="2">
    <source>
        <dbReference type="ARBA" id="ARBA00023002"/>
    </source>
</evidence>
<keyword evidence="1" id="KW-0521">NADP</keyword>
<feature type="domain" description="Enoyl reductase (ER)" evidence="3">
    <location>
        <begin position="11"/>
        <end position="319"/>
    </location>
</feature>
<dbReference type="EMBL" id="JXDG01000040">
    <property type="protein sequence ID" value="KIH83096.1"/>
    <property type="molecule type" value="Genomic_DNA"/>
</dbReference>
<sequence length="321" mass="33487">MAQHIRISKTGAPSVLQHENVEVGEPGAGQVRLKQEAVGVNFVDTMFRDGTFPVPLPFTPGVEGAGVIEAVGAGVTHVKVGDRVGYWFALGAYADERLVEAEALVKLPAGVSSEQSAAIFTKGLSAWALVKQVHVVKPGETVLVHAAAGGVGSLVALWAQALGAKVIATVGSPHKMKAVRERGIEQVLDVNDADLVAKVRALNGGHGVDVVYELVGATTFTASVASVRDGGDLVHLGNASGPAKVDKAALEARAIRYVQPVTGQVVNSRAILDAASRELFAALQDGIFGQLPITRYPLREVGRAHEDIAARRVTGSVILMP</sequence>
<dbReference type="OrthoDB" id="9785812at2"/>
<dbReference type="Gene3D" id="3.90.180.10">
    <property type="entry name" value="Medium-chain alcohol dehydrogenases, catalytic domain"/>
    <property type="match status" value="1"/>
</dbReference>
<keyword evidence="2" id="KW-0560">Oxidoreductase</keyword>
<dbReference type="Pfam" id="PF08240">
    <property type="entry name" value="ADH_N"/>
    <property type="match status" value="1"/>
</dbReference>
<accession>A0A0C2I1C8</accession>
<evidence type="ECO:0000256" key="1">
    <source>
        <dbReference type="ARBA" id="ARBA00022857"/>
    </source>
</evidence>
<dbReference type="InterPro" id="IPR011032">
    <property type="entry name" value="GroES-like_sf"/>
</dbReference>
<dbReference type="SUPFAM" id="SSF51735">
    <property type="entry name" value="NAD(P)-binding Rossmann-fold domains"/>
    <property type="match status" value="1"/>
</dbReference>
<dbReference type="SMART" id="SM00829">
    <property type="entry name" value="PKS_ER"/>
    <property type="match status" value="1"/>
</dbReference>
<evidence type="ECO:0000313" key="4">
    <source>
        <dbReference type="EMBL" id="KIH83096.1"/>
    </source>
</evidence>
<dbReference type="Proteomes" id="UP000031535">
    <property type="component" value="Unassembled WGS sequence"/>
</dbReference>
<name>A0A0C2I1C8_9PSED</name>
<dbReference type="Gene3D" id="3.40.50.720">
    <property type="entry name" value="NAD(P)-binding Rossmann-like Domain"/>
    <property type="match status" value="1"/>
</dbReference>
<dbReference type="GO" id="GO:0070402">
    <property type="term" value="F:NADPH binding"/>
    <property type="evidence" value="ECO:0007669"/>
    <property type="project" value="TreeGrafter"/>
</dbReference>
<proteinExistence type="predicted"/>
<gene>
    <name evidence="4" type="ORF">UCMB321_3046</name>
</gene>
<dbReference type="AlphaFoldDB" id="A0A0C2I1C8"/>
<dbReference type="GO" id="GO:0035925">
    <property type="term" value="F:mRNA 3'-UTR AU-rich region binding"/>
    <property type="evidence" value="ECO:0007669"/>
    <property type="project" value="TreeGrafter"/>
</dbReference>
<dbReference type="InterPro" id="IPR047618">
    <property type="entry name" value="QOR-like"/>
</dbReference>
<keyword evidence="5" id="KW-1185">Reference proteome</keyword>
<dbReference type="InterPro" id="IPR036291">
    <property type="entry name" value="NAD(P)-bd_dom_sf"/>
</dbReference>
<dbReference type="SUPFAM" id="SSF50129">
    <property type="entry name" value="GroES-like"/>
    <property type="match status" value="1"/>
</dbReference>
<dbReference type="InterPro" id="IPR020843">
    <property type="entry name" value="ER"/>
</dbReference>
<dbReference type="InterPro" id="IPR013154">
    <property type="entry name" value="ADH-like_N"/>
</dbReference>
<organism evidence="4 5">
    <name type="scientific">Pseudomonas batumici</name>
    <dbReference type="NCBI Taxonomy" id="226910"/>
    <lineage>
        <taxon>Bacteria</taxon>
        <taxon>Pseudomonadati</taxon>
        <taxon>Pseudomonadota</taxon>
        <taxon>Gammaproteobacteria</taxon>
        <taxon>Pseudomonadales</taxon>
        <taxon>Pseudomonadaceae</taxon>
        <taxon>Pseudomonas</taxon>
    </lineage>
</organism>
<dbReference type="GO" id="GO:0005829">
    <property type="term" value="C:cytosol"/>
    <property type="evidence" value="ECO:0007669"/>
    <property type="project" value="TreeGrafter"/>
</dbReference>
<dbReference type="CDD" id="cd05286">
    <property type="entry name" value="QOR2"/>
    <property type="match status" value="1"/>
</dbReference>
<dbReference type="GO" id="GO:0003960">
    <property type="term" value="F:quinone reductase (NADPH) activity"/>
    <property type="evidence" value="ECO:0007669"/>
    <property type="project" value="InterPro"/>
</dbReference>
<dbReference type="Pfam" id="PF00107">
    <property type="entry name" value="ADH_zinc_N"/>
    <property type="match status" value="1"/>
</dbReference>
<dbReference type="PATRIC" id="fig|226910.6.peg.3035"/>